<dbReference type="Gene3D" id="3.40.50.300">
    <property type="entry name" value="P-loop containing nucleotide triphosphate hydrolases"/>
    <property type="match status" value="2"/>
</dbReference>
<dbReference type="FunFam" id="3.40.50.300:FF:000630">
    <property type="entry name" value="ATP-binding cassette (ABC) transporter, putative"/>
    <property type="match status" value="1"/>
</dbReference>
<dbReference type="GO" id="GO:0005524">
    <property type="term" value="F:ATP binding"/>
    <property type="evidence" value="ECO:0007669"/>
    <property type="project" value="UniProtKB-KW"/>
</dbReference>
<evidence type="ECO:0000256" key="2">
    <source>
        <dbReference type="ARBA" id="ARBA00009726"/>
    </source>
</evidence>
<dbReference type="InterPro" id="IPR003439">
    <property type="entry name" value="ABC_transporter-like_ATP-bd"/>
</dbReference>
<feature type="transmembrane region" description="Helical" evidence="9">
    <location>
        <begin position="312"/>
        <end position="329"/>
    </location>
</feature>
<dbReference type="SMART" id="SM00382">
    <property type="entry name" value="AAA"/>
    <property type="match status" value="2"/>
</dbReference>
<keyword evidence="7 9" id="KW-1133">Transmembrane helix</keyword>
<dbReference type="PANTHER" id="PTHR24223">
    <property type="entry name" value="ATP-BINDING CASSETTE SUB-FAMILY C"/>
    <property type="match status" value="1"/>
</dbReference>
<protein>
    <submittedName>
        <fullName evidence="12">Uncharacterized protein</fullName>
    </submittedName>
</protein>
<comment type="similarity">
    <text evidence="2">Belongs to the ABC transporter superfamily. ABCC family. Conjugate transporter (TC 3.A.1.208) subfamily.</text>
</comment>
<feature type="transmembrane region" description="Helical" evidence="9">
    <location>
        <begin position="704"/>
        <end position="727"/>
    </location>
</feature>
<evidence type="ECO:0000256" key="8">
    <source>
        <dbReference type="ARBA" id="ARBA00023136"/>
    </source>
</evidence>
<feature type="domain" description="ABC transporter" evidence="10">
    <location>
        <begin position="416"/>
        <end position="640"/>
    </location>
</feature>
<keyword evidence="8 9" id="KW-0472">Membrane</keyword>
<dbReference type="InterPro" id="IPR050173">
    <property type="entry name" value="ABC_transporter_C-like"/>
</dbReference>
<dbReference type="InterPro" id="IPR003593">
    <property type="entry name" value="AAA+_ATPase"/>
</dbReference>
<dbReference type="PANTHER" id="PTHR24223:SF456">
    <property type="entry name" value="MULTIDRUG RESISTANCE-ASSOCIATED PROTEIN LETHAL(2)03659"/>
    <property type="match status" value="1"/>
</dbReference>
<evidence type="ECO:0000256" key="5">
    <source>
        <dbReference type="ARBA" id="ARBA00022741"/>
    </source>
</evidence>
<keyword evidence="6" id="KW-0067">ATP-binding</keyword>
<sequence length="1268" mass="138037">MAMKLSRSRCADFTLTWTLPLIYRGWAKALGAEKVPEVPRELRAQPTLAWAELLWREEKQRAAQCGRSASLERVFWRVCRPEIVAGLAFGSASGFLTTVARPLLLQALILAQEEGADSRVLGSWAAALCAALLLEGAMSTLNRHAVIGRMGVLFNSAFSGLAHGHSMACATCCLQTAPNVGNLVGNDVVRFQQNLFCMSIIPAASVQFIGGVVILIYTLGLAGVVGLLCMLAMLFLNTRLSVRAKAAEKRNLERSDVRIGLMSQIIHGIRAIKFCAWEESFEDLVVKERARECIPLKQYRVLSQGTVQVGRANPIVGCLFAFVFLALSSRDDPEKFKPADMFAALNVFLALRSALIAIPEGAIYVATTRVAIRRLQDLLDIPCAPQYVTDCKEDPCILVQDASFQWPATGVGDGDGSLQKLVSTRSLAKGELAVQELKVTHGSFVAVVGSVGSGKSSLVQALLGEMPMCPSSKVCLNIKGLAFVPQKAFVLSGTIRENVAFADENERDEALSAALSSASLLEDLTRMPKGLHTEVGERGVVLSGGQQQRLSIARALYQDVDLLVADDPISALDPLVADEVFTALKSFAAGGRTCLVVLNQPWLLPHFDQVLMLSDGQIVEQGSPADLLARDGPLRTFCESSGYDPSAMLCESPRKVSAGVAPGDAGKETAKDTQDVKDLVREEEKLVGTMPLAILLRYIAGMGYGWFALCNLLVVAAYGTLGFVDFWLAHLIEERKEGNSSNDDLNIAIYALAATMVLVFMWMASYCFGEGGVRSSRNLHKECLRCLLHAPVSFFESTPSGRMLSRFSNDIAIVDKEIPKWLDNNWQISANALMLCVQVIIVVNLMFPVMVVAAVLFFMVVVIINRTNRELRRLANAAMAPVLTTVNECVNGRHVVRTMNAADFFKRRLCRHLDEYHSFSLSATAVVNTGGMCSYFICFLISSSASIMIIANKDQYKPSFAALALTYSFYMPYFFQALTQISQLLMNSLTSLERLLQYGNGGILPSEPAWRLEDDPPTWPAKGRVAFEEVSLIYRPGLPKAVDKISFELSPGEKVGIVGRSGAGKSTLMVLLLRLNEATEGRILIDGVDISKIGLGKLRKAVAVVPQDPLLIAGTVQQNLDPFSEHSDFELETILDKVGLDPGLNSSAASSLSHGQRQLLTLGRSLLWPCKVRIFDEPTSNIDAATDQTIQQLLRCPTTFGESTQMTVAHRLQTVVDCDRILVMSAGHLVETGPPRELLASVNSHLAAMARHTGLASQYDEPSCKESL</sequence>
<dbReference type="Proteomes" id="UP001178507">
    <property type="component" value="Unassembled WGS sequence"/>
</dbReference>
<feature type="transmembrane region" description="Helical" evidence="9">
    <location>
        <begin position="832"/>
        <end position="864"/>
    </location>
</feature>
<keyword evidence="5" id="KW-0547">Nucleotide-binding</keyword>
<dbReference type="AlphaFoldDB" id="A0AA36I8Z2"/>
<dbReference type="InterPro" id="IPR044726">
    <property type="entry name" value="ABCC_6TM_D2"/>
</dbReference>
<proteinExistence type="inferred from homology"/>
<dbReference type="PROSITE" id="PS50893">
    <property type="entry name" value="ABC_TRANSPORTER_2"/>
    <property type="match status" value="2"/>
</dbReference>
<organism evidence="12 13">
    <name type="scientific">Effrenium voratum</name>
    <dbReference type="NCBI Taxonomy" id="2562239"/>
    <lineage>
        <taxon>Eukaryota</taxon>
        <taxon>Sar</taxon>
        <taxon>Alveolata</taxon>
        <taxon>Dinophyceae</taxon>
        <taxon>Suessiales</taxon>
        <taxon>Symbiodiniaceae</taxon>
        <taxon>Effrenium</taxon>
    </lineage>
</organism>
<dbReference type="InterPro" id="IPR011527">
    <property type="entry name" value="ABC1_TM_dom"/>
</dbReference>
<feature type="transmembrane region" description="Helical" evidence="9">
    <location>
        <begin position="929"/>
        <end position="951"/>
    </location>
</feature>
<feature type="domain" description="ABC transporter" evidence="10">
    <location>
        <begin position="1025"/>
        <end position="1251"/>
    </location>
</feature>
<dbReference type="CDD" id="cd03244">
    <property type="entry name" value="ABCC_MRP_domain2"/>
    <property type="match status" value="1"/>
</dbReference>
<name>A0AA36I8Z2_9DINO</name>
<dbReference type="Gene3D" id="1.20.1560.10">
    <property type="entry name" value="ABC transporter type 1, transmembrane domain"/>
    <property type="match status" value="2"/>
</dbReference>
<evidence type="ECO:0000313" key="12">
    <source>
        <dbReference type="EMBL" id="CAJ1383184.1"/>
    </source>
</evidence>
<dbReference type="Pfam" id="PF00005">
    <property type="entry name" value="ABC_tran"/>
    <property type="match status" value="2"/>
</dbReference>
<accession>A0AA36I8Z2</accession>
<feature type="transmembrane region" description="Helical" evidence="9">
    <location>
        <begin position="121"/>
        <end position="141"/>
    </location>
</feature>
<evidence type="ECO:0000313" key="13">
    <source>
        <dbReference type="Proteomes" id="UP001178507"/>
    </source>
</evidence>
<dbReference type="SUPFAM" id="SSF90123">
    <property type="entry name" value="ABC transporter transmembrane region"/>
    <property type="match status" value="2"/>
</dbReference>
<dbReference type="InterPro" id="IPR036640">
    <property type="entry name" value="ABC1_TM_sf"/>
</dbReference>
<dbReference type="InterPro" id="IPR027417">
    <property type="entry name" value="P-loop_NTPase"/>
</dbReference>
<evidence type="ECO:0000256" key="1">
    <source>
        <dbReference type="ARBA" id="ARBA00004141"/>
    </source>
</evidence>
<feature type="transmembrane region" description="Helical" evidence="9">
    <location>
        <begin position="341"/>
        <end position="366"/>
    </location>
</feature>
<comment type="subcellular location">
    <subcellularLocation>
        <location evidence="1">Membrane</location>
        <topology evidence="1">Multi-pass membrane protein</topology>
    </subcellularLocation>
</comment>
<feature type="transmembrane region" description="Helical" evidence="9">
    <location>
        <begin position="958"/>
        <end position="975"/>
    </location>
</feature>
<keyword evidence="13" id="KW-1185">Reference proteome</keyword>
<evidence type="ECO:0000256" key="6">
    <source>
        <dbReference type="ARBA" id="ARBA00022840"/>
    </source>
</evidence>
<evidence type="ECO:0000259" key="11">
    <source>
        <dbReference type="PROSITE" id="PS50929"/>
    </source>
</evidence>
<feature type="transmembrane region" description="Helical" evidence="9">
    <location>
        <begin position="83"/>
        <end position="109"/>
    </location>
</feature>
<feature type="transmembrane region" description="Helical" evidence="9">
    <location>
        <begin position="747"/>
        <end position="768"/>
    </location>
</feature>
<dbReference type="GO" id="GO:0016887">
    <property type="term" value="F:ATP hydrolysis activity"/>
    <property type="evidence" value="ECO:0007669"/>
    <property type="project" value="InterPro"/>
</dbReference>
<comment type="caution">
    <text evidence="12">The sequence shown here is derived from an EMBL/GenBank/DDBJ whole genome shotgun (WGS) entry which is preliminary data.</text>
</comment>
<evidence type="ECO:0000256" key="9">
    <source>
        <dbReference type="SAM" id="Phobius"/>
    </source>
</evidence>
<dbReference type="PROSITE" id="PS00211">
    <property type="entry name" value="ABC_TRANSPORTER_1"/>
    <property type="match status" value="2"/>
</dbReference>
<evidence type="ECO:0000256" key="3">
    <source>
        <dbReference type="ARBA" id="ARBA00022448"/>
    </source>
</evidence>
<keyword evidence="3" id="KW-0813">Transport</keyword>
<evidence type="ECO:0000256" key="4">
    <source>
        <dbReference type="ARBA" id="ARBA00022692"/>
    </source>
</evidence>
<keyword evidence="4 9" id="KW-0812">Transmembrane</keyword>
<feature type="domain" description="ABC transmembrane type-1" evidence="11">
    <location>
        <begin position="85"/>
        <end position="367"/>
    </location>
</feature>
<dbReference type="SUPFAM" id="SSF52540">
    <property type="entry name" value="P-loop containing nucleoside triphosphate hydrolases"/>
    <property type="match status" value="2"/>
</dbReference>
<reference evidence="12" key="1">
    <citation type="submission" date="2023-08" db="EMBL/GenBank/DDBJ databases">
        <authorList>
            <person name="Chen Y."/>
            <person name="Shah S."/>
            <person name="Dougan E. K."/>
            <person name="Thang M."/>
            <person name="Chan C."/>
        </authorList>
    </citation>
    <scope>NUCLEOTIDE SEQUENCE</scope>
</reference>
<dbReference type="InterPro" id="IPR017871">
    <property type="entry name" value="ABC_transporter-like_CS"/>
</dbReference>
<gene>
    <name evidence="12" type="ORF">EVOR1521_LOCUS10366</name>
</gene>
<evidence type="ECO:0000256" key="7">
    <source>
        <dbReference type="ARBA" id="ARBA00022989"/>
    </source>
</evidence>
<feature type="domain" description="ABC transmembrane type-1" evidence="11">
    <location>
        <begin position="712"/>
        <end position="990"/>
    </location>
</feature>
<dbReference type="GO" id="GO:0016020">
    <property type="term" value="C:membrane"/>
    <property type="evidence" value="ECO:0007669"/>
    <property type="project" value="UniProtKB-SubCell"/>
</dbReference>
<feature type="transmembrane region" description="Helical" evidence="9">
    <location>
        <begin position="223"/>
        <end position="242"/>
    </location>
</feature>
<evidence type="ECO:0000259" key="10">
    <source>
        <dbReference type="PROSITE" id="PS50893"/>
    </source>
</evidence>
<feature type="transmembrane region" description="Helical" evidence="9">
    <location>
        <begin position="195"/>
        <end position="217"/>
    </location>
</feature>
<dbReference type="EMBL" id="CAUJNA010000994">
    <property type="protein sequence ID" value="CAJ1383184.1"/>
    <property type="molecule type" value="Genomic_DNA"/>
</dbReference>
<dbReference type="CDD" id="cd18580">
    <property type="entry name" value="ABC_6TM_ABCC_D2"/>
    <property type="match status" value="1"/>
</dbReference>
<dbReference type="GO" id="GO:0140359">
    <property type="term" value="F:ABC-type transporter activity"/>
    <property type="evidence" value="ECO:0007669"/>
    <property type="project" value="InterPro"/>
</dbReference>
<dbReference type="PROSITE" id="PS50929">
    <property type="entry name" value="ABC_TM1F"/>
    <property type="match status" value="2"/>
</dbReference>
<dbReference type="Pfam" id="PF00664">
    <property type="entry name" value="ABC_membrane"/>
    <property type="match status" value="2"/>
</dbReference>